<protein>
    <submittedName>
        <fullName evidence="1">Uncharacterized protein</fullName>
    </submittedName>
</protein>
<proteinExistence type="predicted"/>
<dbReference type="InParanoid" id="A0A165F1T0"/>
<name>A0A165F1T0_9BASI</name>
<keyword evidence="2" id="KW-1185">Reference proteome</keyword>
<accession>A0A165F1T0</accession>
<organism evidence="1 2">
    <name type="scientific">Calocera cornea HHB12733</name>
    <dbReference type="NCBI Taxonomy" id="1353952"/>
    <lineage>
        <taxon>Eukaryota</taxon>
        <taxon>Fungi</taxon>
        <taxon>Dikarya</taxon>
        <taxon>Basidiomycota</taxon>
        <taxon>Agaricomycotina</taxon>
        <taxon>Dacrymycetes</taxon>
        <taxon>Dacrymycetales</taxon>
        <taxon>Dacrymycetaceae</taxon>
        <taxon>Calocera</taxon>
    </lineage>
</organism>
<reference evidence="1 2" key="1">
    <citation type="journal article" date="2016" name="Mol. Biol. Evol.">
        <title>Comparative Genomics of Early-Diverging Mushroom-Forming Fungi Provides Insights into the Origins of Lignocellulose Decay Capabilities.</title>
        <authorList>
            <person name="Nagy L.G."/>
            <person name="Riley R."/>
            <person name="Tritt A."/>
            <person name="Adam C."/>
            <person name="Daum C."/>
            <person name="Floudas D."/>
            <person name="Sun H."/>
            <person name="Yadav J.S."/>
            <person name="Pangilinan J."/>
            <person name="Larsson K.H."/>
            <person name="Matsuura K."/>
            <person name="Barry K."/>
            <person name="Labutti K."/>
            <person name="Kuo R."/>
            <person name="Ohm R.A."/>
            <person name="Bhattacharya S.S."/>
            <person name="Shirouzu T."/>
            <person name="Yoshinaga Y."/>
            <person name="Martin F.M."/>
            <person name="Grigoriev I.V."/>
            <person name="Hibbett D.S."/>
        </authorList>
    </citation>
    <scope>NUCLEOTIDE SEQUENCE [LARGE SCALE GENOMIC DNA]</scope>
    <source>
        <strain evidence="1 2">HHB12733</strain>
    </source>
</reference>
<sequence length="82" mass="8782">MLNGPIDRWTGSACMAYGGAISTVTYAHNNAILILLSITAGRNAFPESSSNAEPASDEITVPRIQRCASLPFDREVAITQEQ</sequence>
<dbReference type="AlphaFoldDB" id="A0A165F1T0"/>
<evidence type="ECO:0000313" key="1">
    <source>
        <dbReference type="EMBL" id="KZT56010.1"/>
    </source>
</evidence>
<gene>
    <name evidence="1" type="ORF">CALCODRAFT_497932</name>
</gene>
<evidence type="ECO:0000313" key="2">
    <source>
        <dbReference type="Proteomes" id="UP000076842"/>
    </source>
</evidence>
<dbReference type="Proteomes" id="UP000076842">
    <property type="component" value="Unassembled WGS sequence"/>
</dbReference>
<dbReference type="EMBL" id="KV423985">
    <property type="protein sequence ID" value="KZT56010.1"/>
    <property type="molecule type" value="Genomic_DNA"/>
</dbReference>